<dbReference type="Gene3D" id="3.40.50.1820">
    <property type="entry name" value="alpha/beta hydrolase"/>
    <property type="match status" value="1"/>
</dbReference>
<dbReference type="Pfam" id="PF04101">
    <property type="entry name" value="Glyco_tran_28_C"/>
    <property type="match status" value="1"/>
</dbReference>
<dbReference type="Proteomes" id="UP001144280">
    <property type="component" value="Unassembled WGS sequence"/>
</dbReference>
<sequence>MRARLPDSEGFVEHGGVKIHYEVHGSGGPTILLMPTWTIIHKRFWKGQVPYLARHFRVVTYDGPGNGRSDRPLDPAAYAQESQVAYALAVLDATRTDRAVLVGLSMAANWALDIAANQPSRVHGTVLIGPTVALTPPSQERDARISLAGPAPDVEPSRVPRVQPDPAEHWAKYNREYWEKEHEDFLWFFLGQCFPEPHSTKQIEDGVGWGRDTSGQVLVAKSKARTPDADTLAAWCRRLACPVLLIHGDDDRISPVRRSEILRELTGGELVILAGAGHVPLARDPVRVNMLIGDFAARFRTAAPPPRTWTRGRHRPKRVLYLSSPIGLGHARRDVAIAAALRERHPDVQIDWLAQHPVTRVLEAAGERVHPASAWLANESAHIEDEAGEHDLHCFEALRRMDEVLLSNFMVFHDAVRAAPYDLVVGDEAWEVDYFLHENPELKRFAYAWFTDFVGYLPMPDGGERESLVTADYNAEMIEHIARYPRMRDRAIFVGDPDDVVDDAFGPGLPRIRDWTEKHYDFAGYVTGFDPAGVADRAALRAELGYAPDERVCVVTVGGSGVGEHLLRRVVGSFDAAAARVPGLRMVVVTGPRIDPSSFRPAERLEIRPFVPDLHRHLAASDLAIVQGGLTTCMELTAAGRPFIYVPLRHHFEQQIHVAHRLRRHRAGRRLDYDDIDPDTLADAIASEIGREVRYRPVDGDGAARAATLLADLL</sequence>
<evidence type="ECO:0000259" key="1">
    <source>
        <dbReference type="Pfam" id="PF00561"/>
    </source>
</evidence>
<dbReference type="PANTHER" id="PTHR43798:SF33">
    <property type="entry name" value="HYDROLASE, PUTATIVE (AFU_ORTHOLOGUE AFUA_2G14860)-RELATED"/>
    <property type="match status" value="1"/>
</dbReference>
<organism evidence="3 4">
    <name type="scientific">Phytohabitans aurantiacus</name>
    <dbReference type="NCBI Taxonomy" id="3016789"/>
    <lineage>
        <taxon>Bacteria</taxon>
        <taxon>Bacillati</taxon>
        <taxon>Actinomycetota</taxon>
        <taxon>Actinomycetes</taxon>
        <taxon>Micromonosporales</taxon>
        <taxon>Micromonosporaceae</taxon>
    </lineage>
</organism>
<keyword evidence="4" id="KW-1185">Reference proteome</keyword>
<dbReference type="SUPFAM" id="SSF53474">
    <property type="entry name" value="alpha/beta-Hydrolases"/>
    <property type="match status" value="1"/>
</dbReference>
<proteinExistence type="predicted"/>
<dbReference type="InterPro" id="IPR050266">
    <property type="entry name" value="AB_hydrolase_sf"/>
</dbReference>
<evidence type="ECO:0000313" key="4">
    <source>
        <dbReference type="Proteomes" id="UP001144280"/>
    </source>
</evidence>
<dbReference type="EMBL" id="BSDI01000007">
    <property type="protein sequence ID" value="GLH96708.1"/>
    <property type="molecule type" value="Genomic_DNA"/>
</dbReference>
<protein>
    <recommendedName>
        <fullName evidence="5">Alpha/beta hydrolase</fullName>
    </recommendedName>
</protein>
<dbReference type="PANTHER" id="PTHR43798">
    <property type="entry name" value="MONOACYLGLYCEROL LIPASE"/>
    <property type="match status" value="1"/>
</dbReference>
<dbReference type="Gene3D" id="3.40.50.2000">
    <property type="entry name" value="Glycogen Phosphorylase B"/>
    <property type="match status" value="1"/>
</dbReference>
<dbReference type="RefSeq" id="WP_281893977.1">
    <property type="nucleotide sequence ID" value="NZ_BSDI01000007.1"/>
</dbReference>
<dbReference type="Pfam" id="PF00561">
    <property type="entry name" value="Abhydrolase_1"/>
    <property type="match status" value="1"/>
</dbReference>
<dbReference type="InterPro" id="IPR007235">
    <property type="entry name" value="Glyco_trans_28_C"/>
</dbReference>
<feature type="domain" description="AB hydrolase-1" evidence="1">
    <location>
        <begin position="29"/>
        <end position="281"/>
    </location>
</feature>
<dbReference type="InterPro" id="IPR000073">
    <property type="entry name" value="AB_hydrolase_1"/>
</dbReference>
<dbReference type="InterPro" id="IPR029058">
    <property type="entry name" value="AB_hydrolase_fold"/>
</dbReference>
<evidence type="ECO:0000313" key="3">
    <source>
        <dbReference type="EMBL" id="GLH96708.1"/>
    </source>
</evidence>
<feature type="domain" description="Glycosyl transferase family 28 C-terminal" evidence="2">
    <location>
        <begin position="554"/>
        <end position="686"/>
    </location>
</feature>
<gene>
    <name evidence="3" type="ORF">Pa4123_19820</name>
</gene>
<evidence type="ECO:0000259" key="2">
    <source>
        <dbReference type="Pfam" id="PF04101"/>
    </source>
</evidence>
<dbReference type="SUPFAM" id="SSF53756">
    <property type="entry name" value="UDP-Glycosyltransferase/glycogen phosphorylase"/>
    <property type="match status" value="1"/>
</dbReference>
<comment type="caution">
    <text evidence="3">The sequence shown here is derived from an EMBL/GenBank/DDBJ whole genome shotgun (WGS) entry which is preliminary data.</text>
</comment>
<name>A0ABQ5QQG0_9ACTN</name>
<accession>A0ABQ5QQG0</accession>
<evidence type="ECO:0008006" key="5">
    <source>
        <dbReference type="Google" id="ProtNLM"/>
    </source>
</evidence>
<reference evidence="3" key="1">
    <citation type="submission" date="2022-12" db="EMBL/GenBank/DDBJ databases">
        <title>New Phytohabitans aurantiacus sp. RD004123 nov., an actinomycete isolated from soil.</title>
        <authorList>
            <person name="Triningsih D.W."/>
            <person name="Harunari E."/>
            <person name="Igarashi Y."/>
        </authorList>
    </citation>
    <scope>NUCLEOTIDE SEQUENCE</scope>
    <source>
        <strain evidence="3">RD004123</strain>
    </source>
</reference>